<evidence type="ECO:0000256" key="3">
    <source>
        <dbReference type="ARBA" id="ARBA00022989"/>
    </source>
</evidence>
<keyword evidence="2 5" id="KW-0812">Transmembrane</keyword>
<dbReference type="AlphaFoldDB" id="A0A4V3RXW3"/>
<dbReference type="Proteomes" id="UP000308054">
    <property type="component" value="Unassembled WGS sequence"/>
</dbReference>
<feature type="transmembrane region" description="Helical" evidence="5">
    <location>
        <begin position="464"/>
        <end position="486"/>
    </location>
</feature>
<dbReference type="CDD" id="cd06261">
    <property type="entry name" value="TM_PBP2"/>
    <property type="match status" value="1"/>
</dbReference>
<name>A0A4V3RXW3_9PROT</name>
<protein>
    <recommendedName>
        <fullName evidence="6">Phosphate transport system permease protein</fullName>
    </recommendedName>
</protein>
<dbReference type="NCBIfam" id="TIGR02138">
    <property type="entry name" value="phosphate_pstC"/>
    <property type="match status" value="1"/>
</dbReference>
<organism evidence="8 9">
    <name type="scientific">Marinicauda algicola</name>
    <dbReference type="NCBI Taxonomy" id="2029849"/>
    <lineage>
        <taxon>Bacteria</taxon>
        <taxon>Pseudomonadati</taxon>
        <taxon>Pseudomonadota</taxon>
        <taxon>Alphaproteobacteria</taxon>
        <taxon>Maricaulales</taxon>
        <taxon>Maricaulaceae</taxon>
        <taxon>Marinicauda</taxon>
    </lineage>
</organism>
<evidence type="ECO:0000256" key="2">
    <source>
        <dbReference type="ARBA" id="ARBA00022692"/>
    </source>
</evidence>
<evidence type="ECO:0000313" key="9">
    <source>
        <dbReference type="Proteomes" id="UP000308054"/>
    </source>
</evidence>
<feature type="transmembrane region" description="Helical" evidence="5">
    <location>
        <begin position="378"/>
        <end position="399"/>
    </location>
</feature>
<dbReference type="InterPro" id="IPR000515">
    <property type="entry name" value="MetI-like"/>
</dbReference>
<dbReference type="OrthoDB" id="9785113at2"/>
<dbReference type="GO" id="GO:0005315">
    <property type="term" value="F:phosphate transmembrane transporter activity"/>
    <property type="evidence" value="ECO:0007669"/>
    <property type="project" value="InterPro"/>
</dbReference>
<feature type="transmembrane region" description="Helical" evidence="5">
    <location>
        <begin position="44"/>
        <end position="66"/>
    </location>
</feature>
<evidence type="ECO:0000256" key="1">
    <source>
        <dbReference type="ARBA" id="ARBA00004651"/>
    </source>
</evidence>
<dbReference type="InterPro" id="IPR035906">
    <property type="entry name" value="MetI-like_sf"/>
</dbReference>
<feature type="transmembrane region" description="Helical" evidence="5">
    <location>
        <begin position="411"/>
        <end position="431"/>
    </location>
</feature>
<dbReference type="PANTHER" id="PTHR42727">
    <property type="entry name" value="PHOSPHATE TRANSPORT SYSTEM PERMEASE PROTEIN"/>
    <property type="match status" value="1"/>
</dbReference>
<evidence type="ECO:0000259" key="7">
    <source>
        <dbReference type="PROSITE" id="PS50928"/>
    </source>
</evidence>
<dbReference type="PANTHER" id="PTHR42727:SF1">
    <property type="entry name" value="PHOSPHATE TRANSPORT SYSTEM PERMEASE"/>
    <property type="match status" value="1"/>
</dbReference>
<keyword evidence="5" id="KW-0813">Transport</keyword>
<comment type="subcellular location">
    <subcellularLocation>
        <location evidence="6">Cell inner membrane</location>
        <topology evidence="6">Multi-pass membrane protein</topology>
    </subcellularLocation>
    <subcellularLocation>
        <location evidence="1 5">Cell membrane</location>
        <topology evidence="1 5">Multi-pass membrane protein</topology>
    </subcellularLocation>
</comment>
<evidence type="ECO:0000256" key="5">
    <source>
        <dbReference type="RuleBase" id="RU363032"/>
    </source>
</evidence>
<keyword evidence="9" id="KW-1185">Reference proteome</keyword>
<keyword evidence="6" id="KW-0592">Phosphate transport</keyword>
<evidence type="ECO:0000313" key="8">
    <source>
        <dbReference type="EMBL" id="TGY88109.1"/>
    </source>
</evidence>
<accession>A0A4V3RXW3</accession>
<dbReference type="Pfam" id="PF12501">
    <property type="entry name" value="DUF3708"/>
    <property type="match status" value="1"/>
</dbReference>
<dbReference type="RefSeq" id="WP_135995954.1">
    <property type="nucleotide sequence ID" value="NZ_CP071057.1"/>
</dbReference>
<dbReference type="InterPro" id="IPR011864">
    <property type="entry name" value="Phosphate_PstC"/>
</dbReference>
<dbReference type="PROSITE" id="PS50928">
    <property type="entry name" value="ABC_TM1"/>
    <property type="match status" value="1"/>
</dbReference>
<keyword evidence="3 5" id="KW-1133">Transmembrane helix</keyword>
<comment type="similarity">
    <text evidence="6">Belongs to the binding-protein-dependent transport system permease family. CysTW subfamily.</text>
</comment>
<dbReference type="GO" id="GO:0005886">
    <property type="term" value="C:plasma membrane"/>
    <property type="evidence" value="ECO:0007669"/>
    <property type="project" value="UniProtKB-SubCell"/>
</dbReference>
<comment type="function">
    <text evidence="6">Part of the binding-protein-dependent transport system for phosphate; probably responsible for the translocation of the substrate across the membrane.</text>
</comment>
<keyword evidence="4 5" id="KW-0472">Membrane</keyword>
<reference evidence="8 9" key="1">
    <citation type="journal article" date="2017" name="Int. J. Syst. Evol. Microbiol.">
        <title>Marinicauda algicola sp. nov., isolated from a marine red alga Rhodosorus marinus.</title>
        <authorList>
            <person name="Jeong S.E."/>
            <person name="Jeon S.H."/>
            <person name="Chun B.H."/>
            <person name="Kim D.W."/>
            <person name="Jeon C.O."/>
        </authorList>
    </citation>
    <scope>NUCLEOTIDE SEQUENCE [LARGE SCALE GENOMIC DNA]</scope>
    <source>
        <strain evidence="8 9">JCM 31718</strain>
    </source>
</reference>
<feature type="transmembrane region" description="Helical" evidence="5">
    <location>
        <begin position="268"/>
        <end position="290"/>
    </location>
</feature>
<gene>
    <name evidence="8" type="primary">pstC</name>
    <name evidence="8" type="ORF">E5163_09710</name>
</gene>
<dbReference type="Gene3D" id="1.10.3720.10">
    <property type="entry name" value="MetI-like"/>
    <property type="match status" value="1"/>
</dbReference>
<feature type="transmembrane region" description="Helical" evidence="5">
    <location>
        <begin position="228"/>
        <end position="248"/>
    </location>
</feature>
<feature type="transmembrane region" description="Helical" evidence="5">
    <location>
        <begin position="328"/>
        <end position="358"/>
    </location>
</feature>
<dbReference type="EMBL" id="SRXW01000003">
    <property type="protein sequence ID" value="TGY88109.1"/>
    <property type="molecule type" value="Genomic_DNA"/>
</dbReference>
<keyword evidence="6" id="KW-0997">Cell inner membrane</keyword>
<evidence type="ECO:0000256" key="4">
    <source>
        <dbReference type="ARBA" id="ARBA00023136"/>
    </source>
</evidence>
<dbReference type="InterPro" id="IPR022182">
    <property type="entry name" value="PstC_N"/>
</dbReference>
<proteinExistence type="inferred from homology"/>
<evidence type="ECO:0000256" key="6">
    <source>
        <dbReference type="RuleBase" id="RU363054"/>
    </source>
</evidence>
<sequence length="564" mass="59965">MQVSLFTALILLVLTAVGFLVGRRRALAVSEGRPARLHSLPSYYGYYIALWTGAPAFLLLTLYGMFGADLVNSLALSELQRAAAPLEARYEQEIGQDEQIAALQAELASMRGQAGRAEEALADGRQMLAAEAGFPAQAPAERLSAASSQANALAAEIEARREALAQTVLESAEDASARAGFLYERLGPERRQVMVRDARALAFEEGVASQDTPEVRALASALRPYEQLFKYAIGLGALAIAIGGLSYARGRVSASFRARNRVERAISFVLLCASVIAVATTVGIVLSLLFESIRFFSAIDWRVTEFLFGTQWSPQIAIREGQIGQSGAFGAVPLFAGTALITLIAMIVAVPVGLFAAIYLSEYAGPGLRAWAKPVLEILAGIPTVVYGFFALLTVGPLLRDALLFLGYEDAVTQSALAAGLVMGVMIIPFVSSLADDVINAVPQSLRDGAYAMGATKSETVRQVVMPAALPGIVGAVLLAISRAVGETMIVVMAAGQGANLTANPLESVTTITVQIVMLLTGDQEFDSPKTLSAFALGLVLFVLTLILNIIALRVVQRYREKYD</sequence>
<feature type="domain" description="ABC transmembrane type-1" evidence="7">
    <location>
        <begin position="335"/>
        <end position="552"/>
    </location>
</feature>
<feature type="transmembrane region" description="Helical" evidence="5">
    <location>
        <begin position="532"/>
        <end position="556"/>
    </location>
</feature>
<dbReference type="Pfam" id="PF00528">
    <property type="entry name" value="BPD_transp_1"/>
    <property type="match status" value="1"/>
</dbReference>
<dbReference type="GO" id="GO:0006817">
    <property type="term" value="P:phosphate ion transport"/>
    <property type="evidence" value="ECO:0007669"/>
    <property type="project" value="UniProtKB-KW"/>
</dbReference>
<keyword evidence="6" id="KW-1003">Cell membrane</keyword>
<comment type="caution">
    <text evidence="8">The sequence shown here is derived from an EMBL/GenBank/DDBJ whole genome shotgun (WGS) entry which is preliminary data.</text>
</comment>
<dbReference type="SUPFAM" id="SSF161098">
    <property type="entry name" value="MetI-like"/>
    <property type="match status" value="1"/>
</dbReference>